<comment type="caution">
    <text evidence="2">The sequence shown here is derived from an EMBL/GenBank/DDBJ whole genome shotgun (WGS) entry which is preliminary data.</text>
</comment>
<gene>
    <name evidence="2" type="ORF">AGLY_010777</name>
</gene>
<dbReference type="EMBL" id="VYZN01000041">
    <property type="protein sequence ID" value="KAE9531571.1"/>
    <property type="molecule type" value="Genomic_DNA"/>
</dbReference>
<proteinExistence type="predicted"/>
<dbReference type="Proteomes" id="UP000475862">
    <property type="component" value="Unassembled WGS sequence"/>
</dbReference>
<evidence type="ECO:0000313" key="2">
    <source>
        <dbReference type="EMBL" id="KAE9531571.1"/>
    </source>
</evidence>
<evidence type="ECO:0000313" key="3">
    <source>
        <dbReference type="Proteomes" id="UP000475862"/>
    </source>
</evidence>
<keyword evidence="3" id="KW-1185">Reference proteome</keyword>
<reference evidence="2 3" key="1">
    <citation type="submission" date="2019-08" db="EMBL/GenBank/DDBJ databases">
        <title>The genome of the soybean aphid Biotype 1, its phylome, world population structure and adaptation to the North American continent.</title>
        <authorList>
            <person name="Giordano R."/>
            <person name="Donthu R.K."/>
            <person name="Hernandez A.G."/>
            <person name="Wright C.L."/>
            <person name="Zimin A.V."/>
        </authorList>
    </citation>
    <scope>NUCLEOTIDE SEQUENCE [LARGE SCALE GENOMIC DNA]</scope>
    <source>
        <tissue evidence="2">Whole aphids</tissue>
    </source>
</reference>
<name>A0A6G0TFF0_APHGL</name>
<feature type="region of interest" description="Disordered" evidence="1">
    <location>
        <begin position="316"/>
        <end position="335"/>
    </location>
</feature>
<protein>
    <submittedName>
        <fullName evidence="2">Uncharacterized protein</fullName>
    </submittedName>
</protein>
<organism evidence="2 3">
    <name type="scientific">Aphis glycines</name>
    <name type="common">Soybean aphid</name>
    <dbReference type="NCBI Taxonomy" id="307491"/>
    <lineage>
        <taxon>Eukaryota</taxon>
        <taxon>Metazoa</taxon>
        <taxon>Ecdysozoa</taxon>
        <taxon>Arthropoda</taxon>
        <taxon>Hexapoda</taxon>
        <taxon>Insecta</taxon>
        <taxon>Pterygota</taxon>
        <taxon>Neoptera</taxon>
        <taxon>Paraneoptera</taxon>
        <taxon>Hemiptera</taxon>
        <taxon>Sternorrhyncha</taxon>
        <taxon>Aphidomorpha</taxon>
        <taxon>Aphidoidea</taxon>
        <taxon>Aphididae</taxon>
        <taxon>Aphidini</taxon>
        <taxon>Aphis</taxon>
        <taxon>Aphis</taxon>
    </lineage>
</organism>
<evidence type="ECO:0000256" key="1">
    <source>
        <dbReference type="SAM" id="MobiDB-lite"/>
    </source>
</evidence>
<accession>A0A6G0TFF0</accession>
<dbReference type="AlphaFoldDB" id="A0A6G0TFF0"/>
<dbReference type="OrthoDB" id="6774283at2759"/>
<sequence length="376" mass="42725">MVSMPQFGLLRAKTIDRYITRACNASMPLRTLYHKGRRAMCWWTDHIVNLRSTTLSLRRAYQSSLRRHGQEGSVVAKTNFAGTAYKIVIKKFGDGSTRLAFKGREQAIADHLFSAALVTNWDTMPSPAARNNFDPDADELIFDIVTPEFTLDELIKATKKMTSERRESRKTSELLVNLLNPILEKIDEWMITRGLQLAHHNTEAVILTKKWTYIPPQLGIGGTHIPLSKHLRYLGVILDSRLSFVKHAETLARKASTSATSSFAKARTILRRPQRVAALRTIRAYKMVSDEAAFVLSGMPPIDLINEESARIKARASKDPLPSVPPPTRITKKKEERRATIVVWQKKREGTIKAPWTRRIIPNIARWENRTTPRVP</sequence>